<dbReference type="Proteomes" id="UP001363622">
    <property type="component" value="Unassembled WGS sequence"/>
</dbReference>
<protein>
    <recommendedName>
        <fullName evidence="4">Secreted protein</fullName>
    </recommendedName>
</protein>
<feature type="signal peptide" evidence="1">
    <location>
        <begin position="1"/>
        <end position="26"/>
    </location>
</feature>
<proteinExistence type="predicted"/>
<accession>A0ABR1KRE6</accession>
<keyword evidence="1" id="KW-0732">Signal</keyword>
<organism evidence="2 3">
    <name type="scientific">Phyllosticta citriasiana</name>
    <dbReference type="NCBI Taxonomy" id="595635"/>
    <lineage>
        <taxon>Eukaryota</taxon>
        <taxon>Fungi</taxon>
        <taxon>Dikarya</taxon>
        <taxon>Ascomycota</taxon>
        <taxon>Pezizomycotina</taxon>
        <taxon>Dothideomycetes</taxon>
        <taxon>Dothideomycetes incertae sedis</taxon>
        <taxon>Botryosphaeriales</taxon>
        <taxon>Phyllostictaceae</taxon>
        <taxon>Phyllosticta</taxon>
    </lineage>
</organism>
<reference evidence="2 3" key="1">
    <citation type="submission" date="2024-04" db="EMBL/GenBank/DDBJ databases">
        <title>Phyllosticta paracitricarpa is synonymous to the EU quarantine fungus P. citricarpa based on phylogenomic analyses.</title>
        <authorList>
            <consortium name="Lawrence Berkeley National Laboratory"/>
            <person name="Van Ingen-Buijs V.A."/>
            <person name="Van Westerhoven A.C."/>
            <person name="Haridas S."/>
            <person name="Skiadas P."/>
            <person name="Martin F."/>
            <person name="Groenewald J.Z."/>
            <person name="Crous P.W."/>
            <person name="Seidl M.F."/>
        </authorList>
    </citation>
    <scope>NUCLEOTIDE SEQUENCE [LARGE SCALE GENOMIC DNA]</scope>
    <source>
        <strain evidence="2 3">CBS 123371</strain>
    </source>
</reference>
<evidence type="ECO:0000256" key="1">
    <source>
        <dbReference type="SAM" id="SignalP"/>
    </source>
</evidence>
<sequence>MVARIVAQQVAILVVLCLHVLDVVRGGRGRITGLSRRGLRLAAKERVRKVLQLGSGLGAEFLNANHDECVKELVLAEGRSGA</sequence>
<name>A0ABR1KRE6_9PEZI</name>
<feature type="chain" id="PRO_5047167710" description="Secreted protein" evidence="1">
    <location>
        <begin position="27"/>
        <end position="82"/>
    </location>
</feature>
<evidence type="ECO:0000313" key="3">
    <source>
        <dbReference type="Proteomes" id="UP001363622"/>
    </source>
</evidence>
<keyword evidence="3" id="KW-1185">Reference proteome</keyword>
<comment type="caution">
    <text evidence="2">The sequence shown here is derived from an EMBL/GenBank/DDBJ whole genome shotgun (WGS) entry which is preliminary data.</text>
</comment>
<gene>
    <name evidence="2" type="ORF">IWZ03DRAFT_372192</name>
</gene>
<evidence type="ECO:0008006" key="4">
    <source>
        <dbReference type="Google" id="ProtNLM"/>
    </source>
</evidence>
<evidence type="ECO:0000313" key="2">
    <source>
        <dbReference type="EMBL" id="KAK7520103.1"/>
    </source>
</evidence>
<dbReference type="EMBL" id="JBBPHU010000003">
    <property type="protein sequence ID" value="KAK7520103.1"/>
    <property type="molecule type" value="Genomic_DNA"/>
</dbReference>